<reference evidence="6" key="1">
    <citation type="submission" date="2022-03" db="EMBL/GenBank/DDBJ databases">
        <title>Draft genome sequence of Aduncisulcus paluster, a free-living microaerophilic Fornicata.</title>
        <authorList>
            <person name="Yuyama I."/>
            <person name="Kume K."/>
            <person name="Tamura T."/>
            <person name="Inagaki Y."/>
            <person name="Hashimoto T."/>
        </authorList>
    </citation>
    <scope>NUCLEOTIDE SEQUENCE</scope>
    <source>
        <strain evidence="6">NY0171</strain>
    </source>
</reference>
<dbReference type="InterPro" id="IPR032675">
    <property type="entry name" value="LRR_dom_sf"/>
</dbReference>
<feature type="compositionally biased region" description="Basic residues" evidence="4">
    <location>
        <begin position="83"/>
        <end position="92"/>
    </location>
</feature>
<dbReference type="PROSITE" id="PS50026">
    <property type="entry name" value="EGF_3"/>
    <property type="match status" value="1"/>
</dbReference>
<keyword evidence="2" id="KW-0677">Repeat</keyword>
<dbReference type="SUPFAM" id="SSF52047">
    <property type="entry name" value="RNI-like"/>
    <property type="match status" value="2"/>
</dbReference>
<evidence type="ECO:0000256" key="4">
    <source>
        <dbReference type="SAM" id="MobiDB-lite"/>
    </source>
</evidence>
<keyword evidence="3" id="KW-1015">Disulfide bond</keyword>
<feature type="compositionally biased region" description="Acidic residues" evidence="4">
    <location>
        <begin position="553"/>
        <end position="562"/>
    </location>
</feature>
<feature type="region of interest" description="Disordered" evidence="4">
    <location>
        <begin position="1"/>
        <end position="110"/>
    </location>
</feature>
<dbReference type="PROSITE" id="PS01186">
    <property type="entry name" value="EGF_2"/>
    <property type="match status" value="1"/>
</dbReference>
<feature type="domain" description="EGF-like" evidence="5">
    <location>
        <begin position="1610"/>
        <end position="1646"/>
    </location>
</feature>
<dbReference type="InterPro" id="IPR000742">
    <property type="entry name" value="EGF"/>
</dbReference>
<proteinExistence type="predicted"/>
<feature type="compositionally biased region" description="Basic and acidic residues" evidence="4">
    <location>
        <begin position="93"/>
        <end position="105"/>
    </location>
</feature>
<keyword evidence="3" id="KW-0245">EGF-like domain</keyword>
<feature type="region of interest" description="Disordered" evidence="4">
    <location>
        <begin position="236"/>
        <end position="271"/>
    </location>
</feature>
<feature type="compositionally biased region" description="Low complexity" evidence="4">
    <location>
        <begin position="462"/>
        <end position="497"/>
    </location>
</feature>
<keyword evidence="7" id="KW-1185">Reference proteome</keyword>
<feature type="compositionally biased region" description="Low complexity" evidence="4">
    <location>
        <begin position="254"/>
        <end position="271"/>
    </location>
</feature>
<evidence type="ECO:0000313" key="7">
    <source>
        <dbReference type="Proteomes" id="UP001057375"/>
    </source>
</evidence>
<feature type="disulfide bond" evidence="3">
    <location>
        <begin position="1636"/>
        <end position="1645"/>
    </location>
</feature>
<keyword evidence="1" id="KW-0433">Leucine-rich repeat</keyword>
<feature type="non-terminal residue" evidence="6">
    <location>
        <position position="2523"/>
    </location>
</feature>
<gene>
    <name evidence="6" type="ORF">ADUPG1_011171</name>
</gene>
<feature type="compositionally biased region" description="Basic and acidic residues" evidence="4">
    <location>
        <begin position="38"/>
        <end position="70"/>
    </location>
</feature>
<evidence type="ECO:0000259" key="5">
    <source>
        <dbReference type="PROSITE" id="PS50026"/>
    </source>
</evidence>
<dbReference type="InterPro" id="IPR001611">
    <property type="entry name" value="Leu-rich_rpt"/>
</dbReference>
<organism evidence="6 7">
    <name type="scientific">Aduncisulcus paluster</name>
    <dbReference type="NCBI Taxonomy" id="2918883"/>
    <lineage>
        <taxon>Eukaryota</taxon>
        <taxon>Metamonada</taxon>
        <taxon>Carpediemonas-like organisms</taxon>
        <taxon>Aduncisulcus</taxon>
    </lineage>
</organism>
<feature type="region of interest" description="Disordered" evidence="4">
    <location>
        <begin position="439"/>
        <end position="525"/>
    </location>
</feature>
<evidence type="ECO:0000256" key="3">
    <source>
        <dbReference type="PROSITE-ProRule" id="PRU00076"/>
    </source>
</evidence>
<feature type="compositionally biased region" description="Polar residues" evidence="4">
    <location>
        <begin position="71"/>
        <end position="81"/>
    </location>
</feature>
<name>A0ABQ5JYJ7_9EUKA</name>
<dbReference type="Gene3D" id="3.80.10.10">
    <property type="entry name" value="Ribonuclease Inhibitor"/>
    <property type="match status" value="7"/>
</dbReference>
<dbReference type="EMBL" id="BQXS01011879">
    <property type="protein sequence ID" value="GKT17764.1"/>
    <property type="molecule type" value="Genomic_DNA"/>
</dbReference>
<dbReference type="PROSITE" id="PS51450">
    <property type="entry name" value="LRR"/>
    <property type="match status" value="4"/>
</dbReference>
<dbReference type="Proteomes" id="UP001057375">
    <property type="component" value="Unassembled WGS sequence"/>
</dbReference>
<comment type="caution">
    <text evidence="6">The sequence shown here is derived from an EMBL/GenBank/DDBJ whole genome shotgun (WGS) entry which is preliminary data.</text>
</comment>
<dbReference type="PANTHER" id="PTHR45617:SF170">
    <property type="entry name" value="MIP14966P"/>
    <property type="match status" value="1"/>
</dbReference>
<evidence type="ECO:0000256" key="2">
    <source>
        <dbReference type="ARBA" id="ARBA00022737"/>
    </source>
</evidence>
<comment type="caution">
    <text evidence="3">Lacks conserved residue(s) required for the propagation of feature annotation.</text>
</comment>
<protein>
    <recommendedName>
        <fullName evidence="5">EGF-like domain-containing protein</fullName>
    </recommendedName>
</protein>
<dbReference type="PANTHER" id="PTHR45617">
    <property type="entry name" value="LEUCINE RICH REPEAT FAMILY PROTEIN"/>
    <property type="match status" value="1"/>
</dbReference>
<feature type="region of interest" description="Disordered" evidence="4">
    <location>
        <begin position="541"/>
        <end position="562"/>
    </location>
</feature>
<evidence type="ECO:0000313" key="6">
    <source>
        <dbReference type="EMBL" id="GKT17764.1"/>
    </source>
</evidence>
<sequence>MDVKLYKNPLSSRIVKASKPPQPQPIPQDLAPSPPPVEKSENDSRTNESASESHEEVEITHKKDIIDDKNYLQSSKPTQPMKQLHKVVTPKKRITDDESIGEKKSKMTPVQEVFQKIRSPRERAKIQLQSAIKHVKQKGIQQEFSNSSTAEKFALLEACIKGAVSQSDYRAAISHDSRSRSTKEILSHALESGKVDDPLTYSHSPIISHSPPPRSPHVKIRMTRAEILRQQTIKKRREQIKSGSPVIMHDNPISRQRGSMGHRSGSGSSLSTFDRLYAERKLFDERKAKRRQEAVEKELREASESREKSKVCEGSKRILSERKHFPLAQRVGVYEQKKKRRREEALHQREIAARETNTFSPNIGKRSRELAANYHKRIYSAPDSYDHDEVFYASSLDGVEPPHDSAGSSDHFVQTEHIAQGSHSHHSGPMLLHTAPAVTTRSPAPRHRGKYQRPITLTPQSAARAAQIAAGKTSQQGSSSRSGGGSKHSSASSSSSSKHPHSSGWKDDQKRSKRQPLSEPSLYAPPDMWVYGDVSAVVDGGVPMGEHHGGQYYDDEEEQHEQADDMIYESEAQTAGMMSVDQLGSSVDQLRRTHPSHTQHSHSMDFSFNDDVDSLSILEIQDSLDSFVNISAKWYISNDYIPDSNLNNLFCSSELLGSECSDAVAFANYSTPIELQGELSIADITGIEYFVSSPEFNLNNDLNVSSISSLEGTTGQLLRLKIAGNQISSLTPLFYNLRLNYLDLYGNPNLHDISPLYRNVTITDLLLVGTSPDLLMCWAESIAVLREYFVSVFPHLTTDKFDSQMNVTNNASDCPSILAHALNNEVIVDDEYGGYYVDCSAISYPEYHLDGSFSCYTIHDESLRQYLIDQYSITPTSTGVLKVSDIRTLVTGSFDIADVPGYVKSLRGLEYATNLTELYLDGFYLGGSGNQHNRLVVKALSRAISGSSNLTVLSLSGCGIDRLEDVLDLTTLASGDIYTDTFKFSYLDISNNNISDLSVLLTSSLFDSSGDLTTLNIEYNPICNGTEVITTLNNNFTSLTIDSELTLPTLKPCMCSEGFSFDDFKVCKQLYRDRWAVECWNGYSFDYDNYTCVSTTQPGVSEATERQLGRKSRYNGGNFEDLCRVSWYDIYSCAELYNVHFASYYTRQQLDDFADPDGSDYDYNIFDLAKVTESVSFVDDHFLMRTVEGFEYLISVTDFELKGLYLSDISFIKELVNVLSLDISGYSGASDYYDRRTDIRDLSPLYNIYNLEYLVLSGCGATDISPIFRNENLEYLEFKKDISNNLILPLCNTETVEEVLVELTSIFPNLSLSEPLTSSQFYQNCIHISGNSETNCSPDGGIRCPTFRNNEIYDIDSDSVTCSAIAYQDGTTCYTIHDQYLRDGLRNKFSSLPSTGVIPVSALVQLGANSVSFDSTMSATITSLVGLEYIRSLTTLILSGYNLGGDFTDKSLSWFQDGMVIKIQANNNANRSGLQTLSLIDCNIRRIGDILELKDSTALTSINLRGNNISDFSPFFETNSLVSVLENLDIDDNYICDAANIVSYFNTFYANNVITSISITKPCKCDDSPLLSENKTCREVYPYHYASECWNSYVWDESNTICVSCDQGSNTTNCKACEQNDRFVSLIRNSSFLCECRSGYHGDNCEYITIPSSNMREAICLEIGHEANCDDVTSEEFLFVQHLDFTIDGSLQGLFWAKNIETLVLQGSGTSDEISFDDLEPISDSIQSLSMFDVDLGSIDLISLFNSNLNNLEDLTLDNVNLAQDYDFSMLESLVSLSIPNNTTYNLTENSLFPASLISINVNGCTSLTSLENLPTFNDITILNLSYTGVSSISLAETITELYLRGCSNIDIFDPSSFSLNSALEILDISGIYASNPVDLFPLVSMIESLENLHTLDISSNNISDPSPFYMLNLTNLNIDLNPICGINLPASLSSKFINVSSLTFSSPPDGFVCECDDIVSIDAISENKVCVETYYQSGHWYSTCASDSYVTYVDSSSVFTCWNDTDVNCNGGCAYGKECKKVEIATDTFQGSCELVIADSNFVSCLELNEDISTDDHNGSLYSVASLRLLESLECIDCDIEYIRGIQHAINITKLDVSDNLIDNLSYIGHLTSITHLYVNDNPVLNWSFHYGSYQYIELRVANSNLGDGHINPSTMAKFSNLLLLDVSRNPNLSDISGVASVSTHLNTLYLANSGVSDISYLYSNILYQINTSLETIDVSSTTVPSTQLEHLSGLINLVAQNSYFDNYSLSNIYNLSQSIEVLDISNSNISDLSVLIAYSSLKELNISGCSVCGITSNSDIDAYSVILGLESLVSTSDQTCNCDDSPSLSDNKVCSETKIGSDTWNSVCAQNSSVSYSSSAVFTCSSDIPCAYGCEYGKECRVEDNTAACVDILPDFVLKTCVLDMFSDDEKASHIESVVGLFSISSLKFLGTSSDLLSCTEVTLNDFTGIEHLVNVTRFSFFSSTLPSNFDRISTLSQITELSVALTSGFTDEVFAASVGNGHLPVISTLVLTSTDTTDLS</sequence>
<accession>A0ABQ5JYJ7</accession>
<feature type="compositionally biased region" description="Pro residues" evidence="4">
    <location>
        <begin position="20"/>
        <end position="37"/>
    </location>
</feature>
<feature type="disulfide bond" evidence="3">
    <location>
        <begin position="1617"/>
        <end position="1634"/>
    </location>
</feature>
<dbReference type="SUPFAM" id="SSF52058">
    <property type="entry name" value="L domain-like"/>
    <property type="match status" value="2"/>
</dbReference>
<dbReference type="PROSITE" id="PS00022">
    <property type="entry name" value="EGF_1"/>
    <property type="match status" value="1"/>
</dbReference>
<evidence type="ECO:0000256" key="1">
    <source>
        <dbReference type="ARBA" id="ARBA00022614"/>
    </source>
</evidence>